<feature type="compositionally biased region" description="Basic and acidic residues" evidence="10">
    <location>
        <begin position="70"/>
        <end position="92"/>
    </location>
</feature>
<keyword evidence="12" id="KW-1185">Reference proteome</keyword>
<feature type="region of interest" description="Disordered" evidence="10">
    <location>
        <begin position="738"/>
        <end position="761"/>
    </location>
</feature>
<feature type="compositionally biased region" description="Polar residues" evidence="10">
    <location>
        <begin position="328"/>
        <end position="338"/>
    </location>
</feature>
<feature type="region of interest" description="Disordered" evidence="10">
    <location>
        <begin position="328"/>
        <end position="451"/>
    </location>
</feature>
<keyword evidence="5" id="KW-0493">Microtubule</keyword>
<feature type="coiled-coil region" evidence="9">
    <location>
        <begin position="611"/>
        <end position="702"/>
    </location>
</feature>
<evidence type="ECO:0000256" key="5">
    <source>
        <dbReference type="ARBA" id="ARBA00022701"/>
    </source>
</evidence>
<evidence type="ECO:0000256" key="6">
    <source>
        <dbReference type="ARBA" id="ARBA00022794"/>
    </source>
</evidence>
<evidence type="ECO:0000256" key="1">
    <source>
        <dbReference type="ARBA" id="ARBA00004114"/>
    </source>
</evidence>
<reference evidence="11 12" key="1">
    <citation type="journal article" date="2024" name="Science">
        <title>Giant polyketide synthase enzymes in the biosynthesis of giant marine polyether toxins.</title>
        <authorList>
            <person name="Fallon T.R."/>
            <person name="Shende V.V."/>
            <person name="Wierzbicki I.H."/>
            <person name="Pendleton A.L."/>
            <person name="Watervoot N.F."/>
            <person name="Auber R.P."/>
            <person name="Gonzalez D.J."/>
            <person name="Wisecaver J.H."/>
            <person name="Moore B.S."/>
        </authorList>
    </citation>
    <scope>NUCLEOTIDE SEQUENCE [LARGE SCALE GENOMIC DNA]</scope>
    <source>
        <strain evidence="11 12">12B1</strain>
    </source>
</reference>
<feature type="compositionally biased region" description="Low complexity" evidence="10">
    <location>
        <begin position="375"/>
        <end position="387"/>
    </location>
</feature>
<evidence type="ECO:0000256" key="8">
    <source>
        <dbReference type="ARBA" id="ARBA00023212"/>
    </source>
</evidence>
<feature type="region of interest" description="Disordered" evidence="10">
    <location>
        <begin position="35"/>
        <end position="157"/>
    </location>
</feature>
<evidence type="ECO:0000256" key="10">
    <source>
        <dbReference type="SAM" id="MobiDB-lite"/>
    </source>
</evidence>
<dbReference type="EMBL" id="JBGBPQ010000029">
    <property type="protein sequence ID" value="KAL1496363.1"/>
    <property type="molecule type" value="Genomic_DNA"/>
</dbReference>
<dbReference type="GO" id="GO:0005879">
    <property type="term" value="C:axonemal microtubule"/>
    <property type="evidence" value="ECO:0007669"/>
    <property type="project" value="TreeGrafter"/>
</dbReference>
<evidence type="ECO:0000256" key="9">
    <source>
        <dbReference type="SAM" id="Coils"/>
    </source>
</evidence>
<sequence>MAENDSDDDLMKSAFWQEMDERYGGPISLDQIWQWSAQLSDDAPPDGPAPQISISPELQPSGTPPARRSYVREDADSTPRARASDPHERSPDSDGCVQSYVRGDSGRALLTRASDTPGGSSNSDARVESYAREEADSPLLASASGSPGGSPDSDVCVNSSSASFVALPASGWLTPSTPHHVVKQSQGKPTIPNELDHDVVVTESIGSKFHSRVSASSCAAAPTTSVSFAPTICASAAATASASATTTTPLSVAPSTLSAAPITSVSPANANSPFEEASLDTAEVVAELEASHAPSSVPAVLPPAAGTSTAVAPAAPLWHCATPLGTDSSATTANSAEHSQWPVVTRSATPPMPSASPPRPIASNRPSAPSPPPRAASASRIPRPRSSAGGGGESFGMRRRTATAQADEATRENQTWAEEREARGRWGGARAEDERPRDNAGEASGRARTLEAEVRAAKAEARAAGRLAALRKAHQQAADEWRAREAALTAELADARAKCEYRAHVVAGGTLNELSLSEDELRRIEDEVRQQETLICGYQKENERLSEALKASREAHRTEVDAAVDEARRLQLQLVEARERQEVQAPEGLRAQLERAHAHAAQVQEQASIRETELRFEIDRLRVAKRELEARVGGVDLQQLASENERLTAAEAALEARDAAHREEVAALRAKLRWYTENQQLISEVEGQLDEARARTTTLEALLETAPAGGVGTARGPSEGERVQLLERQVEALARLLEARGEPKAPEAGKESAKGGGRRGAAKKDVSVAELVAAAGPSAQEVQRLEYLAGRVEQLEAQCAEAESATQRRLRSLRQQHERVVHGYEARLGSMSAALKKMEAAEAAHAKTSSARMRVRELEKQVEEVRAFYGKRVRELEAKLADATKKGAKRPPSTRQSPNAGAAHGTGGSGETDAQPGVVDATHASDEEGGTPTHPVLLGGGAPSLRPREAGTAPLHNLEVGPPPASACDGAPMLNHSSIADEDVFAAFAVAGSSAAALEKVNSLAVSLLHNVGSLEASLAASGEDIRKKGDEGAEVCSAGEVLVLQQRLRLLEASQRDRYLEAHSLAKRTQRLAYVEAELEAKNAEVEHFRTELDELVLQIRLLHAHQKEAVALAAVPSHGSRRRIR</sequence>
<dbReference type="Proteomes" id="UP001515480">
    <property type="component" value="Unassembled WGS sequence"/>
</dbReference>
<protein>
    <recommendedName>
        <fullName evidence="3">Centrosomal protein of 162 kDa</fullName>
    </recommendedName>
</protein>
<comment type="subcellular location">
    <subcellularLocation>
        <location evidence="1">Cytoplasm</location>
        <location evidence="1">Cytoskeleton</location>
        <location evidence="1">Microtubule organizing center</location>
        <location evidence="1">Centrosome</location>
        <location evidence="1">Centriole</location>
    </subcellularLocation>
</comment>
<keyword evidence="8" id="KW-0206">Cytoskeleton</keyword>
<comment type="caution">
    <text evidence="11">The sequence shown here is derived from an EMBL/GenBank/DDBJ whole genome shotgun (WGS) entry which is preliminary data.</text>
</comment>
<dbReference type="PANTHER" id="PTHR34031">
    <property type="entry name" value="CENTROSOMAL PROTEIN OF 162 KDA"/>
    <property type="match status" value="1"/>
</dbReference>
<feature type="compositionally biased region" description="Basic and acidic residues" evidence="10">
    <location>
        <begin position="738"/>
        <end position="753"/>
    </location>
</feature>
<feature type="compositionally biased region" description="Polar residues" evidence="10">
    <location>
        <begin position="113"/>
        <end position="124"/>
    </location>
</feature>
<evidence type="ECO:0000256" key="7">
    <source>
        <dbReference type="ARBA" id="ARBA00023054"/>
    </source>
</evidence>
<evidence type="ECO:0000256" key="4">
    <source>
        <dbReference type="ARBA" id="ARBA00022490"/>
    </source>
</evidence>
<dbReference type="AlphaFoldDB" id="A0AB34IEF7"/>
<keyword evidence="6" id="KW-0970">Cilium biogenesis/degradation</keyword>
<dbReference type="GO" id="GO:0060271">
    <property type="term" value="P:cilium assembly"/>
    <property type="evidence" value="ECO:0007669"/>
    <property type="project" value="TreeGrafter"/>
</dbReference>
<gene>
    <name evidence="11" type="ORF">AB1Y20_016319</name>
</gene>
<feature type="compositionally biased region" description="Basic and acidic residues" evidence="10">
    <location>
        <begin position="417"/>
        <end position="440"/>
    </location>
</feature>
<accession>A0AB34IEF7</accession>
<feature type="compositionally biased region" description="Pro residues" evidence="10">
    <location>
        <begin position="350"/>
        <end position="360"/>
    </location>
</feature>
<dbReference type="PANTHER" id="PTHR34031:SF1">
    <property type="entry name" value="CENTROSOMAL PROTEIN OF 162 KDA"/>
    <property type="match status" value="1"/>
</dbReference>
<keyword evidence="7 9" id="KW-0175">Coiled coil</keyword>
<feature type="coiled-coil region" evidence="9">
    <location>
        <begin position="1073"/>
        <end position="1100"/>
    </location>
</feature>
<evidence type="ECO:0000313" key="12">
    <source>
        <dbReference type="Proteomes" id="UP001515480"/>
    </source>
</evidence>
<feature type="compositionally biased region" description="Low complexity" evidence="10">
    <location>
        <begin position="137"/>
        <end position="154"/>
    </location>
</feature>
<keyword evidence="4" id="KW-0963">Cytoplasm</keyword>
<feature type="compositionally biased region" description="Polar residues" evidence="10">
    <location>
        <begin position="52"/>
        <end position="61"/>
    </location>
</feature>
<evidence type="ECO:0000256" key="3">
    <source>
        <dbReference type="ARBA" id="ARBA00021406"/>
    </source>
</evidence>
<organism evidence="11 12">
    <name type="scientific">Prymnesium parvum</name>
    <name type="common">Toxic golden alga</name>
    <dbReference type="NCBI Taxonomy" id="97485"/>
    <lineage>
        <taxon>Eukaryota</taxon>
        <taxon>Haptista</taxon>
        <taxon>Haptophyta</taxon>
        <taxon>Prymnesiophyceae</taxon>
        <taxon>Prymnesiales</taxon>
        <taxon>Prymnesiaceae</taxon>
        <taxon>Prymnesium</taxon>
    </lineage>
</organism>
<feature type="region of interest" description="Disordered" evidence="10">
    <location>
        <begin position="881"/>
        <end position="964"/>
    </location>
</feature>
<proteinExistence type="inferred from homology"/>
<feature type="compositionally biased region" description="Basic and acidic residues" evidence="10">
    <location>
        <begin position="125"/>
        <end position="135"/>
    </location>
</feature>
<comment type="similarity">
    <text evidence="2">Belongs to the CEP162 family.</text>
</comment>
<evidence type="ECO:0000313" key="11">
    <source>
        <dbReference type="EMBL" id="KAL1496363.1"/>
    </source>
</evidence>
<evidence type="ECO:0000256" key="2">
    <source>
        <dbReference type="ARBA" id="ARBA00009485"/>
    </source>
</evidence>
<dbReference type="GO" id="GO:0005814">
    <property type="term" value="C:centriole"/>
    <property type="evidence" value="ECO:0007669"/>
    <property type="project" value="UniProtKB-SubCell"/>
</dbReference>
<name>A0AB34IEF7_PRYPA</name>
<dbReference type="InterPro" id="IPR038774">
    <property type="entry name" value="CEP162-like"/>
</dbReference>